<dbReference type="SUPFAM" id="SSF52821">
    <property type="entry name" value="Rhodanese/Cell cycle control phosphatase"/>
    <property type="match status" value="1"/>
</dbReference>
<name>A0A2V1JXE4_EUBRA</name>
<reference evidence="2 3" key="1">
    <citation type="submission" date="2014-09" db="EMBL/GenBank/DDBJ databases">
        <title>Butyrate-producing bacteria isolated from human gut.</title>
        <authorList>
            <person name="Zhang Q."/>
            <person name="Zhao L."/>
        </authorList>
    </citation>
    <scope>NUCLEOTIDE SEQUENCE [LARGE SCALE GENOMIC DNA]</scope>
    <source>
        <strain evidence="2 3">21</strain>
    </source>
</reference>
<evidence type="ECO:0000313" key="3">
    <source>
        <dbReference type="Proteomes" id="UP000245288"/>
    </source>
</evidence>
<keyword evidence="3" id="KW-1185">Reference proteome</keyword>
<dbReference type="CDD" id="cd00158">
    <property type="entry name" value="RHOD"/>
    <property type="match status" value="1"/>
</dbReference>
<accession>A0A2V1JXE4</accession>
<dbReference type="InterPro" id="IPR001763">
    <property type="entry name" value="Rhodanese-like_dom"/>
</dbReference>
<feature type="domain" description="Rhodanese" evidence="1">
    <location>
        <begin position="12"/>
        <end position="98"/>
    </location>
</feature>
<dbReference type="PROSITE" id="PS50206">
    <property type="entry name" value="RHODANESE_3"/>
    <property type="match status" value="1"/>
</dbReference>
<proteinExistence type="predicted"/>
<evidence type="ECO:0000313" key="2">
    <source>
        <dbReference type="EMBL" id="PWE87881.1"/>
    </source>
</evidence>
<sequence length="387" mass="44399">MQLSVQELSAMPEDSYQLVDIRDERARSYGVIPGSVALSAEELSESQEIDKNKTVVIYCQKGEMSVPAAEALQEAGVDARSLNGGYLAWLMESMKQKEEAQKEEETPEYVEIEQSIRKKFRKTIWCRFTRAVREYELVKEGDKIAVCISGGKDSMLMAKLFQELKRHNKFNFEVVFLVMDPGYSPANRQIIEANAKRMNIPITIFESDIFDAVFNIEKSPCYLCARMRRGHLYSKAKELGCNKIALGHHYDDVIETILMGMLYGAQMQTMMPKLHSTNFEGMELIRPLYLIREDDIKKWRDSNDLHFIQCACKFTDTCSTCGGENISKRVEVKNLIRQLKETNPFVESNIFKSVENVNLSTVIAYKQGGVKHHFLDDYDKVEKKEEA</sequence>
<protein>
    <submittedName>
        <fullName evidence="2">ATPase</fullName>
    </submittedName>
</protein>
<evidence type="ECO:0000259" key="1">
    <source>
        <dbReference type="PROSITE" id="PS50206"/>
    </source>
</evidence>
<dbReference type="InterPro" id="IPR036873">
    <property type="entry name" value="Rhodanese-like_dom_sf"/>
</dbReference>
<dbReference type="AlphaFoldDB" id="A0A2V1JXE4"/>
<comment type="caution">
    <text evidence="2">The sequence shown here is derived from an EMBL/GenBank/DDBJ whole genome shotgun (WGS) entry which is preliminary data.</text>
</comment>
<dbReference type="Proteomes" id="UP000245288">
    <property type="component" value="Unassembled WGS sequence"/>
</dbReference>
<dbReference type="Gene3D" id="3.40.50.620">
    <property type="entry name" value="HUPs"/>
    <property type="match status" value="1"/>
</dbReference>
<dbReference type="Pfam" id="PF01171">
    <property type="entry name" value="ATP_bind_3"/>
    <property type="match status" value="1"/>
</dbReference>
<organism evidence="2 3">
    <name type="scientific">Eubacterium ramulus</name>
    <dbReference type="NCBI Taxonomy" id="39490"/>
    <lineage>
        <taxon>Bacteria</taxon>
        <taxon>Bacillati</taxon>
        <taxon>Bacillota</taxon>
        <taxon>Clostridia</taxon>
        <taxon>Eubacteriales</taxon>
        <taxon>Eubacteriaceae</taxon>
        <taxon>Eubacterium</taxon>
    </lineage>
</organism>
<dbReference type="InterPro" id="IPR014729">
    <property type="entry name" value="Rossmann-like_a/b/a_fold"/>
</dbReference>
<dbReference type="OrthoDB" id="9801054at2"/>
<dbReference type="CDD" id="cd24138">
    <property type="entry name" value="TtcA-like"/>
    <property type="match status" value="1"/>
</dbReference>
<dbReference type="EMBL" id="JRFU01000011">
    <property type="protein sequence ID" value="PWE87881.1"/>
    <property type="molecule type" value="Genomic_DNA"/>
</dbReference>
<dbReference type="SUPFAM" id="SSF52402">
    <property type="entry name" value="Adenine nucleotide alpha hydrolases-like"/>
    <property type="match status" value="1"/>
</dbReference>
<gene>
    <name evidence="2" type="ORF">LG34_01305</name>
</gene>
<dbReference type="PANTHER" id="PTHR43686">
    <property type="entry name" value="SULFURTRANSFERASE-RELATED"/>
    <property type="match status" value="1"/>
</dbReference>
<dbReference type="SMART" id="SM00450">
    <property type="entry name" value="RHOD"/>
    <property type="match status" value="1"/>
</dbReference>
<dbReference type="PANTHER" id="PTHR43686:SF1">
    <property type="entry name" value="AMINOTRAN_5 DOMAIN-CONTAINING PROTEIN"/>
    <property type="match status" value="1"/>
</dbReference>
<dbReference type="Pfam" id="PF00581">
    <property type="entry name" value="Rhodanese"/>
    <property type="match status" value="1"/>
</dbReference>
<dbReference type="Gene3D" id="3.40.250.10">
    <property type="entry name" value="Rhodanese-like domain"/>
    <property type="match status" value="1"/>
</dbReference>
<dbReference type="InterPro" id="IPR011063">
    <property type="entry name" value="TilS/TtcA_N"/>
</dbReference>